<reference evidence="1 2" key="1">
    <citation type="submission" date="2018-04" db="EMBL/GenBank/DDBJ databases">
        <title>Genomic Encyclopedia of Archaeal and Bacterial Type Strains, Phase II (KMG-II): from individual species to whole genera.</title>
        <authorList>
            <person name="Goeker M."/>
        </authorList>
    </citation>
    <scope>NUCLEOTIDE SEQUENCE [LARGE SCALE GENOMIC DNA]</scope>
    <source>
        <strain evidence="1 2">DSM 22902</strain>
    </source>
</reference>
<sequence>MTNKTMSQFTSFAQTDSFLFKKLTNYLYSTVTDLAKLRG</sequence>
<comment type="caution">
    <text evidence="1">The sequence shown here is derived from an EMBL/GenBank/DDBJ whole genome shotgun (WGS) entry which is preliminary data.</text>
</comment>
<evidence type="ECO:0000313" key="2">
    <source>
        <dbReference type="Proteomes" id="UP000243985"/>
    </source>
</evidence>
<proteinExistence type="predicted"/>
<evidence type="ECO:0000313" key="1">
    <source>
        <dbReference type="EMBL" id="PTX08031.1"/>
    </source>
</evidence>
<name>A0A2T5XX57_9FLAO</name>
<organism evidence="1 2">
    <name type="scientific">Capnocytophaga leadbetteri</name>
    <dbReference type="NCBI Taxonomy" id="327575"/>
    <lineage>
        <taxon>Bacteria</taxon>
        <taxon>Pseudomonadati</taxon>
        <taxon>Bacteroidota</taxon>
        <taxon>Flavobacteriia</taxon>
        <taxon>Flavobacteriales</taxon>
        <taxon>Flavobacteriaceae</taxon>
        <taxon>Capnocytophaga</taxon>
    </lineage>
</organism>
<dbReference type="AlphaFoldDB" id="A0A2T5XX57"/>
<gene>
    <name evidence="1" type="ORF">C8P65_10273</name>
</gene>
<protein>
    <submittedName>
        <fullName evidence="1">Uncharacterized protein</fullName>
    </submittedName>
</protein>
<accession>A0A2T5XX57</accession>
<dbReference type="EMBL" id="QBKG01000002">
    <property type="protein sequence ID" value="PTX08031.1"/>
    <property type="molecule type" value="Genomic_DNA"/>
</dbReference>
<dbReference type="Proteomes" id="UP000243985">
    <property type="component" value="Unassembled WGS sequence"/>
</dbReference>